<sequence length="266" mass="27845">MRSNVRTGWIAVGGTLTALAVLGVALAVWVEITQPRTVYETVTRPPHSLTSSKVVVDTTGPVNISIVAGVTGQLSMERGLLWTGDRPGVTEEWEGDTLRIGATCPGNGHEGGTVCQVDYTLTLPAATDVEARTPKGLVTATGISGDLRLSTTYGDVVVDDARGTLWARTEQGSVTGNNLRSAEADVEIGGGNATLRFAGPPDSVRAVVRTAGDVEVTVPTGDGYRVEADARRKNLDIQLDPESSRKITALTTVGDLNIFSSDRAGS</sequence>
<reference evidence="1 2" key="1">
    <citation type="submission" date="2017-06" db="EMBL/GenBank/DDBJ databases">
        <authorList>
            <person name="Kim H.J."/>
            <person name="Triplett B.A."/>
        </authorList>
    </citation>
    <scope>NUCLEOTIDE SEQUENCE [LARGE SCALE GENOMIC DNA]</scope>
    <source>
        <strain evidence="1 2">CGMCC 4.2132</strain>
    </source>
</reference>
<gene>
    <name evidence="1" type="ORF">SAMN05216276_104557</name>
</gene>
<name>A0A239MUK3_9ACTN</name>
<keyword evidence="2" id="KW-1185">Reference proteome</keyword>
<dbReference type="AlphaFoldDB" id="A0A239MUK3"/>
<dbReference type="OrthoDB" id="3520907at2"/>
<accession>A0A239MUK3</accession>
<dbReference type="Proteomes" id="UP000198282">
    <property type="component" value="Unassembled WGS sequence"/>
</dbReference>
<evidence type="ECO:0000313" key="1">
    <source>
        <dbReference type="EMBL" id="SNT45842.1"/>
    </source>
</evidence>
<proteinExistence type="predicted"/>
<evidence type="ECO:0008006" key="3">
    <source>
        <dbReference type="Google" id="ProtNLM"/>
    </source>
</evidence>
<protein>
    <recommendedName>
        <fullName evidence="3">Adhesin</fullName>
    </recommendedName>
</protein>
<dbReference type="EMBL" id="FZOD01000045">
    <property type="protein sequence ID" value="SNT45842.1"/>
    <property type="molecule type" value="Genomic_DNA"/>
</dbReference>
<evidence type="ECO:0000313" key="2">
    <source>
        <dbReference type="Proteomes" id="UP000198282"/>
    </source>
</evidence>
<dbReference type="RefSeq" id="WP_143653428.1">
    <property type="nucleotide sequence ID" value="NZ_FZOD01000045.1"/>
</dbReference>
<organism evidence="1 2">
    <name type="scientific">Streptosporangium subroseum</name>
    <dbReference type="NCBI Taxonomy" id="106412"/>
    <lineage>
        <taxon>Bacteria</taxon>
        <taxon>Bacillati</taxon>
        <taxon>Actinomycetota</taxon>
        <taxon>Actinomycetes</taxon>
        <taxon>Streptosporangiales</taxon>
        <taxon>Streptosporangiaceae</taxon>
        <taxon>Streptosporangium</taxon>
    </lineage>
</organism>